<evidence type="ECO:0000313" key="1">
    <source>
        <dbReference type="EMBL" id="CAI2379892.1"/>
    </source>
</evidence>
<keyword evidence="2" id="KW-1185">Reference proteome</keyword>
<dbReference type="AlphaFoldDB" id="A0AAD1XX70"/>
<protein>
    <submittedName>
        <fullName evidence="1">Uncharacterized protein</fullName>
    </submittedName>
</protein>
<organism evidence="1 2">
    <name type="scientific">Euplotes crassus</name>
    <dbReference type="NCBI Taxonomy" id="5936"/>
    <lineage>
        <taxon>Eukaryota</taxon>
        <taxon>Sar</taxon>
        <taxon>Alveolata</taxon>
        <taxon>Ciliophora</taxon>
        <taxon>Intramacronucleata</taxon>
        <taxon>Spirotrichea</taxon>
        <taxon>Hypotrichia</taxon>
        <taxon>Euplotida</taxon>
        <taxon>Euplotidae</taxon>
        <taxon>Moneuplotes</taxon>
    </lineage>
</organism>
<comment type="caution">
    <text evidence="1">The sequence shown here is derived from an EMBL/GenBank/DDBJ whole genome shotgun (WGS) entry which is preliminary data.</text>
</comment>
<name>A0AAD1XX70_EUPCR</name>
<dbReference type="Proteomes" id="UP001295684">
    <property type="component" value="Unassembled WGS sequence"/>
</dbReference>
<dbReference type="EMBL" id="CAMPGE010021769">
    <property type="protein sequence ID" value="CAI2379892.1"/>
    <property type="molecule type" value="Genomic_DNA"/>
</dbReference>
<gene>
    <name evidence="1" type="ORF">ECRASSUSDP1_LOCUS21312</name>
</gene>
<proteinExistence type="predicted"/>
<sequence>MLEKETEIIQEMIEKQLEKDTLEILESFHTVFDYFYGLFVDVRLEFLKQPGIGEEIERNTSESQKGEIIGFKSLFEKLQNATPKKSIIFDILVTEHLSNLIVQNYDIMTVTLQNMHDYYKNWKNVTKVAKE</sequence>
<accession>A0AAD1XX70</accession>
<reference evidence="1" key="1">
    <citation type="submission" date="2023-07" db="EMBL/GenBank/DDBJ databases">
        <authorList>
            <consortium name="AG Swart"/>
            <person name="Singh M."/>
            <person name="Singh A."/>
            <person name="Seah K."/>
            <person name="Emmerich C."/>
        </authorList>
    </citation>
    <scope>NUCLEOTIDE SEQUENCE</scope>
    <source>
        <strain evidence="1">DP1</strain>
    </source>
</reference>
<evidence type="ECO:0000313" key="2">
    <source>
        <dbReference type="Proteomes" id="UP001295684"/>
    </source>
</evidence>